<keyword evidence="3" id="KW-1185">Reference proteome</keyword>
<organism evidence="2 3">
    <name type="scientific">Mycobacterium lacus</name>
    <dbReference type="NCBI Taxonomy" id="169765"/>
    <lineage>
        <taxon>Bacteria</taxon>
        <taxon>Bacillati</taxon>
        <taxon>Actinomycetota</taxon>
        <taxon>Actinomycetes</taxon>
        <taxon>Mycobacteriales</taxon>
        <taxon>Mycobacteriaceae</taxon>
        <taxon>Mycobacterium</taxon>
    </lineage>
</organism>
<evidence type="ECO:0000313" key="2">
    <source>
        <dbReference type="EMBL" id="BBX97016.1"/>
    </source>
</evidence>
<evidence type="ECO:0000313" key="3">
    <source>
        <dbReference type="Proteomes" id="UP000466396"/>
    </source>
</evidence>
<name>A0A7I7NK40_9MYCO</name>
<feature type="signal peptide" evidence="1">
    <location>
        <begin position="1"/>
        <end position="33"/>
    </location>
</feature>
<accession>A0A7I7NK40</accession>
<dbReference type="AlphaFoldDB" id="A0A7I7NK40"/>
<dbReference type="RefSeq" id="WP_232070757.1">
    <property type="nucleotide sequence ID" value="NZ_AP022581.1"/>
</dbReference>
<sequence>MTRLCNVRVFTAALAGSAVGVALGLVTAIPARAAPNTKCTLATPVQEVQSVSQLPPELLKLLSPIADVGAPFNATDSVSDPTLPFRRMIRAGDRGSDWFVWYEHGGIGHFWQAVVVRVVPGGETKVLANAGTISDALCSLTDGVFAGQVPPYPQGTWAASGL</sequence>
<dbReference type="KEGG" id="mlj:MLAC_23100"/>
<keyword evidence="1" id="KW-0732">Signal</keyword>
<evidence type="ECO:0000256" key="1">
    <source>
        <dbReference type="SAM" id="SignalP"/>
    </source>
</evidence>
<feature type="chain" id="PRO_5029630103" evidence="1">
    <location>
        <begin position="34"/>
        <end position="162"/>
    </location>
</feature>
<proteinExistence type="predicted"/>
<dbReference type="EMBL" id="AP022581">
    <property type="protein sequence ID" value="BBX97016.1"/>
    <property type="molecule type" value="Genomic_DNA"/>
</dbReference>
<reference evidence="2 3" key="1">
    <citation type="journal article" date="2019" name="Emerg. Microbes Infect.">
        <title>Comprehensive subspecies identification of 175 nontuberculous mycobacteria species based on 7547 genomic profiles.</title>
        <authorList>
            <person name="Matsumoto Y."/>
            <person name="Kinjo T."/>
            <person name="Motooka D."/>
            <person name="Nabeya D."/>
            <person name="Jung N."/>
            <person name="Uechi K."/>
            <person name="Horii T."/>
            <person name="Iida T."/>
            <person name="Fujita J."/>
            <person name="Nakamura S."/>
        </authorList>
    </citation>
    <scope>NUCLEOTIDE SEQUENCE [LARGE SCALE GENOMIC DNA]</scope>
    <source>
        <strain evidence="2 3">JCM 15657</strain>
    </source>
</reference>
<protein>
    <submittedName>
        <fullName evidence="2">Uncharacterized protein</fullName>
    </submittedName>
</protein>
<dbReference type="Proteomes" id="UP000466396">
    <property type="component" value="Chromosome"/>
</dbReference>
<gene>
    <name evidence="2" type="ORF">MLAC_23100</name>
</gene>